<proteinExistence type="predicted"/>
<feature type="region of interest" description="Disordered" evidence="1">
    <location>
        <begin position="134"/>
        <end position="156"/>
    </location>
</feature>
<dbReference type="EMBL" id="GG657758">
    <property type="protein sequence ID" value="EFL39134.1"/>
    <property type="molecule type" value="Genomic_DNA"/>
</dbReference>
<reference evidence="3" key="1">
    <citation type="submission" date="2009-02" db="EMBL/GenBank/DDBJ databases">
        <title>Annotation of Streptomyces griseoflavus strain Tu4000.</title>
        <authorList>
            <consortium name="The Broad Institute Genome Sequencing Platform"/>
            <consortium name="Broad Institute Microbial Sequencing Center"/>
            <person name="Fischbach M."/>
            <person name="Godfrey P."/>
            <person name="Ward D."/>
            <person name="Young S."/>
            <person name="Zeng Q."/>
            <person name="Koehrsen M."/>
            <person name="Alvarado L."/>
            <person name="Berlin A.M."/>
            <person name="Bochicchio J."/>
            <person name="Borenstein D."/>
            <person name="Chapman S.B."/>
            <person name="Chen Z."/>
            <person name="Engels R."/>
            <person name="Freedman E."/>
            <person name="Gellesch M."/>
            <person name="Goldberg J."/>
            <person name="Griggs A."/>
            <person name="Gujja S."/>
            <person name="Heilman E.R."/>
            <person name="Heiman D.I."/>
            <person name="Hepburn T.A."/>
            <person name="Howarth C."/>
            <person name="Jen D."/>
            <person name="Larson L."/>
            <person name="Lewis B."/>
            <person name="Mehta T."/>
            <person name="Park D."/>
            <person name="Pearson M."/>
            <person name="Richards J."/>
            <person name="Roberts A."/>
            <person name="Saif S."/>
            <person name="Shea T.D."/>
            <person name="Shenoy N."/>
            <person name="Sisk P."/>
            <person name="Stolte C."/>
            <person name="Sykes S.N."/>
            <person name="Thomson T."/>
            <person name="Walk T."/>
            <person name="White J."/>
            <person name="Yandava C."/>
            <person name="Straight P."/>
            <person name="Clardy J."/>
            <person name="Hung D."/>
            <person name="Kolter R."/>
            <person name="Mekalanos J."/>
            <person name="Walker S."/>
            <person name="Walsh C.T."/>
            <person name="Wieland-Brown L.C."/>
            <person name="Haas B."/>
            <person name="Nusbaum C."/>
            <person name="Birren B."/>
        </authorList>
    </citation>
    <scope>NUCLEOTIDE SEQUENCE [LARGE SCALE GENOMIC DNA]</scope>
    <source>
        <strain evidence="3">Tu4000</strain>
    </source>
</reference>
<dbReference type="HOGENOM" id="CLU_1926359_0_0_11"/>
<evidence type="ECO:0000256" key="1">
    <source>
        <dbReference type="SAM" id="MobiDB-lite"/>
    </source>
</evidence>
<gene>
    <name evidence="3" type="ORF">SSRG_01938</name>
</gene>
<dbReference type="SUPFAM" id="SSF52091">
    <property type="entry name" value="SpoIIaa-like"/>
    <property type="match status" value="1"/>
</dbReference>
<feature type="compositionally biased region" description="Low complexity" evidence="1">
    <location>
        <begin position="1"/>
        <end position="13"/>
    </location>
</feature>
<dbReference type="InterPro" id="IPR036513">
    <property type="entry name" value="STAS_dom_sf"/>
</dbReference>
<evidence type="ECO:0000313" key="3">
    <source>
        <dbReference type="EMBL" id="EFL39134.1"/>
    </source>
</evidence>
<sequence>MPVASSKAAAPRSPRTPDPRRWNRPVPIAPDAGPLRTLPPTDPHTLCLALVGDLDYEVGDEVLHQVRRALRAREDLRELRLDCRELVTTDSTGLSVLLQLHRDAGRDGIGFHLDNVGPVLERLLRVTGTYEHLRPGRPDELPADPEATAGESGALH</sequence>
<dbReference type="Pfam" id="PF13466">
    <property type="entry name" value="STAS_2"/>
    <property type="match status" value="1"/>
</dbReference>
<evidence type="ECO:0000259" key="2">
    <source>
        <dbReference type="PROSITE" id="PS50801"/>
    </source>
</evidence>
<dbReference type="CDD" id="cd07043">
    <property type="entry name" value="STAS_anti-anti-sigma_factors"/>
    <property type="match status" value="1"/>
</dbReference>
<protein>
    <submittedName>
        <fullName evidence="3">Anti-sigma factor antagonist</fullName>
    </submittedName>
</protein>
<feature type="domain" description="STAS" evidence="2">
    <location>
        <begin position="48"/>
        <end position="128"/>
    </location>
</feature>
<name>D9XKY8_9ACTN</name>
<dbReference type="PROSITE" id="PS50801">
    <property type="entry name" value="STAS"/>
    <property type="match status" value="1"/>
</dbReference>
<keyword evidence="4" id="KW-1185">Reference proteome</keyword>
<evidence type="ECO:0000313" key="4">
    <source>
        <dbReference type="Proteomes" id="UP000002968"/>
    </source>
</evidence>
<dbReference type="AlphaFoldDB" id="D9XKY8"/>
<organism evidence="3 4">
    <name type="scientific">Streptomyces griseoflavus Tu4000</name>
    <dbReference type="NCBI Taxonomy" id="467200"/>
    <lineage>
        <taxon>Bacteria</taxon>
        <taxon>Bacillati</taxon>
        <taxon>Actinomycetota</taxon>
        <taxon>Actinomycetes</taxon>
        <taxon>Kitasatosporales</taxon>
        <taxon>Streptomycetaceae</taxon>
        <taxon>Streptomyces</taxon>
    </lineage>
</organism>
<dbReference type="Gene3D" id="3.30.750.24">
    <property type="entry name" value="STAS domain"/>
    <property type="match status" value="1"/>
</dbReference>
<dbReference type="InterPro" id="IPR002645">
    <property type="entry name" value="STAS_dom"/>
</dbReference>
<feature type="region of interest" description="Disordered" evidence="1">
    <location>
        <begin position="1"/>
        <end position="38"/>
    </location>
</feature>
<accession>D9XKY8</accession>
<dbReference type="InterPro" id="IPR058548">
    <property type="entry name" value="MlaB-like_STAS"/>
</dbReference>
<dbReference type="Proteomes" id="UP000002968">
    <property type="component" value="Unassembled WGS sequence"/>
</dbReference>
<dbReference type="STRING" id="467200.SSRG_01938"/>